<protein>
    <submittedName>
        <fullName evidence="3">Adenylate/guanylate cyclase domain-containing protein</fullName>
    </submittedName>
</protein>
<dbReference type="PANTHER" id="PTHR43081:SF20">
    <property type="entry name" value="TWO-COMPONENT RESPONSE REGULATOR"/>
    <property type="match status" value="1"/>
</dbReference>
<keyword evidence="4" id="KW-1185">Reference proteome</keyword>
<dbReference type="InterPro" id="IPR001054">
    <property type="entry name" value="A/G_cyclase"/>
</dbReference>
<gene>
    <name evidence="3" type="ORF">DWE98_05810</name>
</gene>
<accession>A0A370LA62</accession>
<keyword evidence="1" id="KW-0472">Membrane</keyword>
<dbReference type="InterPro" id="IPR050697">
    <property type="entry name" value="Adenylyl/Guanylyl_Cyclase_3/4"/>
</dbReference>
<evidence type="ECO:0000259" key="2">
    <source>
        <dbReference type="PROSITE" id="PS50125"/>
    </source>
</evidence>
<keyword evidence="1" id="KW-0812">Transmembrane</keyword>
<dbReference type="GO" id="GO:0035556">
    <property type="term" value="P:intracellular signal transduction"/>
    <property type="evidence" value="ECO:0007669"/>
    <property type="project" value="InterPro"/>
</dbReference>
<dbReference type="InterPro" id="IPR029787">
    <property type="entry name" value="Nucleotide_cyclase"/>
</dbReference>
<dbReference type="InterPro" id="IPR007890">
    <property type="entry name" value="CHASE2"/>
</dbReference>
<feature type="domain" description="Guanylate cyclase" evidence="2">
    <location>
        <begin position="418"/>
        <end position="549"/>
    </location>
</feature>
<dbReference type="Gene3D" id="3.30.70.1230">
    <property type="entry name" value="Nucleotide cyclase"/>
    <property type="match status" value="1"/>
</dbReference>
<dbReference type="OrthoDB" id="9789782at2"/>
<evidence type="ECO:0000313" key="3">
    <source>
        <dbReference type="EMBL" id="RDJ28109.1"/>
    </source>
</evidence>
<feature type="transmembrane region" description="Helical" evidence="1">
    <location>
        <begin position="329"/>
        <end position="348"/>
    </location>
</feature>
<comment type="caution">
    <text evidence="3">The sequence shown here is derived from an EMBL/GenBank/DDBJ whole genome shotgun (WGS) entry which is preliminary data.</text>
</comment>
<evidence type="ECO:0000313" key="4">
    <source>
        <dbReference type="Proteomes" id="UP000255207"/>
    </source>
</evidence>
<sequence length="605" mass="63925">MVVAALALLAGLWAGLLGWSHLAGERSPLDGVEAQLADMRLLIAGRREPPPAVVIVAIDDRTVAGERGYPLSRQVLAKLVDAIAAGKARALAIDLLLLDAGVPENDRALAEALSRIPSVIAAAGRFDRANDGASSIPGTSDVLWPASPFDSSAMPGLVNISTDSGGAPRHLPLLFQTDHGLTPAFVLRAVTLFTGQDPVFGADRVQIAERSVALDLGFHLPLRFYGPRGAVETLSAAAVLAGSVPTERLRDRIVVIGATATAVGDTFGTPFDPVTPGVEVLATGIAQLLGGPGLVRDGAVRRVDAGMTLALAVFGALTIALTPLSLGTGLVALVTGAWLLATIALFAQGYWFSGVLPLAGMLPPAALAMALRQHWERRQSRGHARAEAALRQFQPPVLAERIARDPDFLRQPVMQSAAILFVDLSGFTRLSEQAGPAQTREFLKEFHTLVENEIAAHDGLVMTFMGDGAMIVFGIPEARPDDATRAFAAAWDLIGDVRSWIDKAELAAGHPDLRVGAHFGQVVVSRLGHETHQHIMATGDSVNVASRLMEVAKEHGAALAVSAEFMAALGEGGGRREPDDTRAIDIRGRRQPISVALWRMRQDAH</sequence>
<reference evidence="4" key="1">
    <citation type="submission" date="2018-07" db="EMBL/GenBank/DDBJ databases">
        <authorList>
            <person name="Safronova V.I."/>
            <person name="Chirak E.R."/>
            <person name="Sazanova A.L."/>
        </authorList>
    </citation>
    <scope>NUCLEOTIDE SEQUENCE [LARGE SCALE GENOMIC DNA]</scope>
    <source>
        <strain evidence="4">RCAM04685</strain>
    </source>
</reference>
<dbReference type="AlphaFoldDB" id="A0A370LA62"/>
<dbReference type="PANTHER" id="PTHR43081">
    <property type="entry name" value="ADENYLATE CYCLASE, TERMINAL-DIFFERENTIATION SPECIFIC-RELATED"/>
    <property type="match status" value="1"/>
</dbReference>
<dbReference type="Proteomes" id="UP000255207">
    <property type="component" value="Unassembled WGS sequence"/>
</dbReference>
<dbReference type="EMBL" id="QQTP01000002">
    <property type="protein sequence ID" value="RDJ28109.1"/>
    <property type="molecule type" value="Genomic_DNA"/>
</dbReference>
<dbReference type="SMART" id="SM00044">
    <property type="entry name" value="CYCc"/>
    <property type="match status" value="1"/>
</dbReference>
<organism evidence="3 4">
    <name type="scientific">Bosea caraganae</name>
    <dbReference type="NCBI Taxonomy" id="2763117"/>
    <lineage>
        <taxon>Bacteria</taxon>
        <taxon>Pseudomonadati</taxon>
        <taxon>Pseudomonadota</taxon>
        <taxon>Alphaproteobacteria</taxon>
        <taxon>Hyphomicrobiales</taxon>
        <taxon>Boseaceae</taxon>
        <taxon>Bosea</taxon>
    </lineage>
</organism>
<evidence type="ECO:0000256" key="1">
    <source>
        <dbReference type="SAM" id="Phobius"/>
    </source>
</evidence>
<keyword evidence="1" id="KW-1133">Transmembrane helix</keyword>
<dbReference type="CDD" id="cd07302">
    <property type="entry name" value="CHD"/>
    <property type="match status" value="1"/>
</dbReference>
<dbReference type="Pfam" id="PF00211">
    <property type="entry name" value="Guanylate_cyc"/>
    <property type="match status" value="1"/>
</dbReference>
<dbReference type="SMART" id="SM01080">
    <property type="entry name" value="CHASE2"/>
    <property type="match status" value="1"/>
</dbReference>
<dbReference type="PROSITE" id="PS50125">
    <property type="entry name" value="GUANYLATE_CYCLASE_2"/>
    <property type="match status" value="1"/>
</dbReference>
<dbReference type="SUPFAM" id="SSF55073">
    <property type="entry name" value="Nucleotide cyclase"/>
    <property type="match status" value="1"/>
</dbReference>
<proteinExistence type="predicted"/>
<dbReference type="GO" id="GO:0006171">
    <property type="term" value="P:cAMP biosynthetic process"/>
    <property type="evidence" value="ECO:0007669"/>
    <property type="project" value="TreeGrafter"/>
</dbReference>
<dbReference type="Pfam" id="PF05226">
    <property type="entry name" value="CHASE2"/>
    <property type="match status" value="1"/>
</dbReference>
<dbReference type="GO" id="GO:0004016">
    <property type="term" value="F:adenylate cyclase activity"/>
    <property type="evidence" value="ECO:0007669"/>
    <property type="project" value="UniProtKB-ARBA"/>
</dbReference>
<feature type="transmembrane region" description="Helical" evidence="1">
    <location>
        <begin position="305"/>
        <end position="322"/>
    </location>
</feature>
<name>A0A370LA62_9HYPH</name>